<comment type="caution">
    <text evidence="1">The sequence shown here is derived from an EMBL/GenBank/DDBJ whole genome shotgun (WGS) entry which is preliminary data.</text>
</comment>
<reference evidence="1" key="1">
    <citation type="submission" date="2021-03" db="EMBL/GenBank/DDBJ databases">
        <authorList>
            <person name="Alouane T."/>
            <person name="Langin T."/>
            <person name="Bonhomme L."/>
        </authorList>
    </citation>
    <scope>NUCLEOTIDE SEQUENCE</scope>
    <source>
        <strain evidence="1">MDC_Fg202</strain>
    </source>
</reference>
<organism evidence="1 2">
    <name type="scientific">Gibberella zeae</name>
    <name type="common">Wheat head blight fungus</name>
    <name type="synonym">Fusarium graminearum</name>
    <dbReference type="NCBI Taxonomy" id="5518"/>
    <lineage>
        <taxon>Eukaryota</taxon>
        <taxon>Fungi</taxon>
        <taxon>Dikarya</taxon>
        <taxon>Ascomycota</taxon>
        <taxon>Pezizomycotina</taxon>
        <taxon>Sordariomycetes</taxon>
        <taxon>Hypocreomycetidae</taxon>
        <taxon>Hypocreales</taxon>
        <taxon>Nectriaceae</taxon>
        <taxon>Fusarium</taxon>
    </lineage>
</organism>
<gene>
    <name evidence="1" type="ORF">MDCFG202_LOCUS457148</name>
</gene>
<evidence type="ECO:0000313" key="2">
    <source>
        <dbReference type="Proteomes" id="UP000746612"/>
    </source>
</evidence>
<sequence length="69" mass="8217">MLELGENATRIIDMYSQEALADMAAQPKAEFYIARHYCLTFFYQRKVLFGRDNNFRQMFFDKPSSDMHP</sequence>
<name>A0A9N8WXH7_GIBZA</name>
<dbReference type="EMBL" id="CAJPIJ010000164">
    <property type="protein sequence ID" value="CAG2000222.1"/>
    <property type="molecule type" value="Genomic_DNA"/>
</dbReference>
<dbReference type="Proteomes" id="UP000746612">
    <property type="component" value="Unassembled WGS sequence"/>
</dbReference>
<dbReference type="AlphaFoldDB" id="A0A9N8WXH7"/>
<accession>A0A9N8WXH7</accession>
<protein>
    <submittedName>
        <fullName evidence="1">Uncharacterized protein</fullName>
    </submittedName>
</protein>
<proteinExistence type="predicted"/>
<evidence type="ECO:0000313" key="1">
    <source>
        <dbReference type="EMBL" id="CAG2000222.1"/>
    </source>
</evidence>